<accession>A0A3D9QVW2</accession>
<name>A0A3D9QVW2_9BACL</name>
<keyword evidence="3" id="KW-1185">Reference proteome</keyword>
<evidence type="ECO:0000259" key="1">
    <source>
        <dbReference type="PROSITE" id="PS51186"/>
    </source>
</evidence>
<evidence type="ECO:0000313" key="3">
    <source>
        <dbReference type="Proteomes" id="UP000256304"/>
    </source>
</evidence>
<feature type="domain" description="N-acetyltransferase" evidence="1">
    <location>
        <begin position="152"/>
        <end position="284"/>
    </location>
</feature>
<dbReference type="InterPro" id="IPR016181">
    <property type="entry name" value="Acyl_CoA_acyltransferase"/>
</dbReference>
<comment type="caution">
    <text evidence="2">The sequence shown here is derived from an EMBL/GenBank/DDBJ whole genome shotgun (WGS) entry which is preliminary data.</text>
</comment>
<dbReference type="SUPFAM" id="SSF55729">
    <property type="entry name" value="Acyl-CoA N-acyltransferases (Nat)"/>
    <property type="match status" value="1"/>
</dbReference>
<dbReference type="InterPro" id="IPR000182">
    <property type="entry name" value="GNAT_dom"/>
</dbReference>
<gene>
    <name evidence="2" type="ORF">A8990_14221</name>
</gene>
<proteinExistence type="predicted"/>
<protein>
    <submittedName>
        <fullName evidence="2">Acetyltransferase (GNAT) family protein</fullName>
    </submittedName>
</protein>
<dbReference type="Proteomes" id="UP000256304">
    <property type="component" value="Unassembled WGS sequence"/>
</dbReference>
<reference evidence="2 3" key="1">
    <citation type="submission" date="2018-08" db="EMBL/GenBank/DDBJ databases">
        <title>Genomic Encyclopedia of Type Strains, Phase III (KMG-III): the genomes of soil and plant-associated and newly described type strains.</title>
        <authorList>
            <person name="Whitman W."/>
        </authorList>
    </citation>
    <scope>NUCLEOTIDE SEQUENCE [LARGE SCALE GENOMIC DNA]</scope>
    <source>
        <strain evidence="2 3">CGMCC 1.10966</strain>
    </source>
</reference>
<dbReference type="OrthoDB" id="1897483at2"/>
<dbReference type="Gene3D" id="3.40.630.30">
    <property type="match status" value="1"/>
</dbReference>
<organism evidence="2 3">
    <name type="scientific">Paenibacillus taihuensis</name>
    <dbReference type="NCBI Taxonomy" id="1156355"/>
    <lineage>
        <taxon>Bacteria</taxon>
        <taxon>Bacillati</taxon>
        <taxon>Bacillota</taxon>
        <taxon>Bacilli</taxon>
        <taxon>Bacillales</taxon>
        <taxon>Paenibacillaceae</taxon>
        <taxon>Paenibacillus</taxon>
    </lineage>
</organism>
<dbReference type="AlphaFoldDB" id="A0A3D9QVW2"/>
<dbReference type="Pfam" id="PF00583">
    <property type="entry name" value="Acetyltransf_1"/>
    <property type="match status" value="1"/>
</dbReference>
<keyword evidence="2" id="KW-0808">Transferase</keyword>
<dbReference type="GO" id="GO:0016747">
    <property type="term" value="F:acyltransferase activity, transferring groups other than amino-acyl groups"/>
    <property type="evidence" value="ECO:0007669"/>
    <property type="project" value="InterPro"/>
</dbReference>
<dbReference type="EMBL" id="QTTN01000042">
    <property type="protein sequence ID" value="REE67594.1"/>
    <property type="molecule type" value="Genomic_DNA"/>
</dbReference>
<dbReference type="CDD" id="cd04301">
    <property type="entry name" value="NAT_SF"/>
    <property type="match status" value="1"/>
</dbReference>
<evidence type="ECO:0000313" key="2">
    <source>
        <dbReference type="EMBL" id="REE67594.1"/>
    </source>
</evidence>
<sequence>MALQVRPYCDELEDIVKELSHKAWILFKYNQDFGHQIMSCVFNEDDQLVGVGYLRHGIADDHDIFEIEMPTNEFASNRMNEVREALFPYFIKTCHKLRKLNKKTKLVAWNDFWGDRTFCERIGFSPYQTYYIAKRSLDKPLPEVSAPAGVQVMFNPMESKEERVKYTKLENQFYQGVVYRSVNMLEWMMGGPELHTVSAFDGDELVGSVMCWQTGAVERLFVIPRWRNKGLGKLLISKAFEYHTKNGRYEVDTIVNEQNKEAMLLLEKMGYFFPVRLELKSVDI</sequence>
<dbReference type="RefSeq" id="WP_116191870.1">
    <property type="nucleotide sequence ID" value="NZ_QTTN01000042.1"/>
</dbReference>
<dbReference type="PROSITE" id="PS51186">
    <property type="entry name" value="GNAT"/>
    <property type="match status" value="1"/>
</dbReference>